<proteinExistence type="inferred from homology"/>
<dbReference type="OrthoDB" id="9983560at2759"/>
<evidence type="ECO:0000256" key="2">
    <source>
        <dbReference type="ARBA" id="ARBA00023002"/>
    </source>
</evidence>
<evidence type="ECO:0000259" key="4">
    <source>
        <dbReference type="PROSITE" id="PS51387"/>
    </source>
</evidence>
<keyword evidence="6" id="KW-1185">Reference proteome</keyword>
<gene>
    <name evidence="5" type="ORF">EJ06DRAFT_542131</name>
</gene>
<evidence type="ECO:0000313" key="6">
    <source>
        <dbReference type="Proteomes" id="UP000799640"/>
    </source>
</evidence>
<dbReference type="InterPro" id="IPR006094">
    <property type="entry name" value="Oxid_FAD_bind_N"/>
</dbReference>
<reference evidence="5" key="1">
    <citation type="journal article" date="2020" name="Stud. Mycol.">
        <title>101 Dothideomycetes genomes: a test case for predicting lifestyles and emergence of pathogens.</title>
        <authorList>
            <person name="Haridas S."/>
            <person name="Albert R."/>
            <person name="Binder M."/>
            <person name="Bloem J."/>
            <person name="Labutti K."/>
            <person name="Salamov A."/>
            <person name="Andreopoulos B."/>
            <person name="Baker S."/>
            <person name="Barry K."/>
            <person name="Bills G."/>
            <person name="Bluhm B."/>
            <person name="Cannon C."/>
            <person name="Castanera R."/>
            <person name="Culley D."/>
            <person name="Daum C."/>
            <person name="Ezra D."/>
            <person name="Gonzalez J."/>
            <person name="Henrissat B."/>
            <person name="Kuo A."/>
            <person name="Liang C."/>
            <person name="Lipzen A."/>
            <person name="Lutzoni F."/>
            <person name="Magnuson J."/>
            <person name="Mondo S."/>
            <person name="Nolan M."/>
            <person name="Ohm R."/>
            <person name="Pangilinan J."/>
            <person name="Park H.-J."/>
            <person name="Ramirez L."/>
            <person name="Alfaro M."/>
            <person name="Sun H."/>
            <person name="Tritt A."/>
            <person name="Yoshinaga Y."/>
            <person name="Zwiers L.-H."/>
            <person name="Turgeon B."/>
            <person name="Goodwin S."/>
            <person name="Spatafora J."/>
            <person name="Crous P."/>
            <person name="Grigoriev I."/>
        </authorList>
    </citation>
    <scope>NUCLEOTIDE SEQUENCE</scope>
    <source>
        <strain evidence="5">CBS 262.69</strain>
    </source>
</reference>
<dbReference type="GO" id="GO:0071949">
    <property type="term" value="F:FAD binding"/>
    <property type="evidence" value="ECO:0007669"/>
    <property type="project" value="InterPro"/>
</dbReference>
<dbReference type="InterPro" id="IPR016169">
    <property type="entry name" value="FAD-bd_PCMH_sub2"/>
</dbReference>
<sequence>MLASLSGALLLASAASASKLSLASADCKLIPGSPAWPSPGEWDALNQTISGRLLRPRPPAAACHEAFAEFSDGVCTTVRTRWNSSQWHSEQPASNMWQNFNGYSCLPTEEAPCSDGGYPVYVVSARERAHIVAAVKFAKEKGVRLNIKSTGHDFLGRSVQPKSLSIWTHQLKSTEWHPVGYQPKGCDFMIREPAVTFESGAQMGELYAQAKERKLMIVGGDSKTVSGGGYLTGGGHSPLSPKYGMGADQVLEIEAVLASGEVITANECQNQDLFWAMRGGGGSTFGVVTNFTVRALPEVPITVWFGTLRSNASAEAKWDVVTHIFREWPKLGSEGISGYLIGNPWSTINVPTLQIIMPNTTSRDDLQKLMDPFVAGANNATGGQPILRGGSTFYSGYGNFQVPRTNLTRARDPTSTFPGTGQSKLITSWLWDTEALASPNLKQALMGSTDNETLLFTDFTAGPGTHSPPFMRGGGNAVNPAWRTAWVRPAAEMNWKGRDLDKLRERMATLKTFERALISLAPEGGTYGNEADFSADNWQHKFYGSNYPTLLEIKRRVDPDDVFWCRTCVGSEGWEETEEGQLCRV</sequence>
<dbReference type="PANTHER" id="PTHR13878">
    <property type="entry name" value="GULONOLACTONE OXIDASE"/>
    <property type="match status" value="1"/>
</dbReference>
<feature type="chain" id="PRO_5026329329" evidence="3">
    <location>
        <begin position="18"/>
        <end position="585"/>
    </location>
</feature>
<dbReference type="Pfam" id="PF01565">
    <property type="entry name" value="FAD_binding_4"/>
    <property type="match status" value="1"/>
</dbReference>
<dbReference type="GO" id="GO:0016491">
    <property type="term" value="F:oxidoreductase activity"/>
    <property type="evidence" value="ECO:0007669"/>
    <property type="project" value="UniProtKB-KW"/>
</dbReference>
<dbReference type="EMBL" id="ML996691">
    <property type="protein sequence ID" value="KAF2402391.1"/>
    <property type="molecule type" value="Genomic_DNA"/>
</dbReference>
<feature type="domain" description="FAD-binding PCMH-type" evidence="4">
    <location>
        <begin position="115"/>
        <end position="298"/>
    </location>
</feature>
<dbReference type="PROSITE" id="PS51387">
    <property type="entry name" value="FAD_PCMH"/>
    <property type="match status" value="1"/>
</dbReference>
<evidence type="ECO:0000256" key="1">
    <source>
        <dbReference type="ARBA" id="ARBA00005466"/>
    </source>
</evidence>
<dbReference type="Gene3D" id="3.30.465.10">
    <property type="match status" value="2"/>
</dbReference>
<evidence type="ECO:0000313" key="5">
    <source>
        <dbReference type="EMBL" id="KAF2402391.1"/>
    </source>
</evidence>
<dbReference type="SUPFAM" id="SSF56176">
    <property type="entry name" value="FAD-binding/transporter-associated domain-like"/>
    <property type="match status" value="1"/>
</dbReference>
<accession>A0A6G1I2I4</accession>
<organism evidence="5 6">
    <name type="scientific">Trichodelitschia bisporula</name>
    <dbReference type="NCBI Taxonomy" id="703511"/>
    <lineage>
        <taxon>Eukaryota</taxon>
        <taxon>Fungi</taxon>
        <taxon>Dikarya</taxon>
        <taxon>Ascomycota</taxon>
        <taxon>Pezizomycotina</taxon>
        <taxon>Dothideomycetes</taxon>
        <taxon>Dothideomycetes incertae sedis</taxon>
        <taxon>Phaeotrichales</taxon>
        <taxon>Phaeotrichaceae</taxon>
        <taxon>Trichodelitschia</taxon>
    </lineage>
</organism>
<dbReference type="AlphaFoldDB" id="A0A6G1I2I4"/>
<feature type="signal peptide" evidence="3">
    <location>
        <begin position="1"/>
        <end position="17"/>
    </location>
</feature>
<dbReference type="InterPro" id="IPR036318">
    <property type="entry name" value="FAD-bd_PCMH-like_sf"/>
</dbReference>
<keyword evidence="3" id="KW-0732">Signal</keyword>
<comment type="similarity">
    <text evidence="1">Belongs to the oxygen-dependent FAD-linked oxidoreductase family.</text>
</comment>
<name>A0A6G1I2I4_9PEZI</name>
<dbReference type="Proteomes" id="UP000799640">
    <property type="component" value="Unassembled WGS sequence"/>
</dbReference>
<dbReference type="InterPro" id="IPR012951">
    <property type="entry name" value="BBE"/>
</dbReference>
<keyword evidence="2" id="KW-0560">Oxidoreductase</keyword>
<dbReference type="PANTHER" id="PTHR13878:SF91">
    <property type="entry name" value="FAD BINDING DOMAIN PROTEIN (AFU_ORTHOLOGUE AFUA_6G12070)-RELATED"/>
    <property type="match status" value="1"/>
</dbReference>
<dbReference type="InterPro" id="IPR016166">
    <property type="entry name" value="FAD-bd_PCMH"/>
</dbReference>
<dbReference type="Pfam" id="PF08031">
    <property type="entry name" value="BBE"/>
    <property type="match status" value="1"/>
</dbReference>
<dbReference type="InterPro" id="IPR050432">
    <property type="entry name" value="FAD-linked_Oxidoreductases_BP"/>
</dbReference>
<protein>
    <submittedName>
        <fullName evidence="5">FAD-binding domain-containing protein</fullName>
    </submittedName>
</protein>
<evidence type="ECO:0000256" key="3">
    <source>
        <dbReference type="SAM" id="SignalP"/>
    </source>
</evidence>